<accession>A0A1I7MU06</accession>
<dbReference type="AlphaFoldDB" id="A0A1I7MU06"/>
<name>A0A1I7MU06_9HYPH</name>
<dbReference type="PANTHER" id="PTHR14136">
    <property type="entry name" value="BTB_POZ DOMAIN-CONTAINING PROTEIN KCTD9"/>
    <property type="match status" value="1"/>
</dbReference>
<protein>
    <submittedName>
        <fullName evidence="1">Uncharacterized protein YjbI, contains pentapeptide repeats</fullName>
    </submittedName>
</protein>
<dbReference type="SUPFAM" id="SSF141571">
    <property type="entry name" value="Pentapeptide repeat-like"/>
    <property type="match status" value="1"/>
</dbReference>
<dbReference type="InterPro" id="IPR001646">
    <property type="entry name" value="5peptide_repeat"/>
</dbReference>
<dbReference type="Proteomes" id="UP000199423">
    <property type="component" value="Unassembled WGS sequence"/>
</dbReference>
<dbReference type="InterPro" id="IPR051082">
    <property type="entry name" value="Pentapeptide-BTB/POZ_domain"/>
</dbReference>
<organism evidence="1 2">
    <name type="scientific">Hyphomicrobium facile</name>
    <dbReference type="NCBI Taxonomy" id="51670"/>
    <lineage>
        <taxon>Bacteria</taxon>
        <taxon>Pseudomonadati</taxon>
        <taxon>Pseudomonadota</taxon>
        <taxon>Alphaproteobacteria</taxon>
        <taxon>Hyphomicrobiales</taxon>
        <taxon>Hyphomicrobiaceae</taxon>
        <taxon>Hyphomicrobium</taxon>
    </lineage>
</organism>
<sequence length="290" mass="30923">MHDQSAKGLFESSGMIRRLAGLALSILICSAGFAVADQPIGPVLKNAEINARTITTALFQAKPGAKPDFSGKNLVYLDLSELNFKGANLANSDFYGTDFTGADLKGTDLSHTRLDRSVLMRADLSGANLTGATILRPTIYADLSNNTLDAPRFAGANLTEVHVQAELSGSDFRGADLSRANFYPLEGRPGEGTLATAYRNILKYCDFSGARLRDANMERAVLWFAKFTGADLKGVNFRDADLSRADFAGADISGVDFTGADLDGANFVGAIGVTEVKGLDRAINLDRALR</sequence>
<keyword evidence="2" id="KW-1185">Reference proteome</keyword>
<dbReference type="Pfam" id="PF00805">
    <property type="entry name" value="Pentapeptide"/>
    <property type="match status" value="2"/>
</dbReference>
<dbReference type="STRING" id="51670.SAMN04488557_0215"/>
<proteinExistence type="predicted"/>
<dbReference type="EMBL" id="FPCH01000001">
    <property type="protein sequence ID" value="SFV25871.1"/>
    <property type="molecule type" value="Genomic_DNA"/>
</dbReference>
<gene>
    <name evidence="1" type="ORF">SAMN04488557_0215</name>
</gene>
<reference evidence="2" key="1">
    <citation type="submission" date="2016-10" db="EMBL/GenBank/DDBJ databases">
        <authorList>
            <person name="Varghese N."/>
            <person name="Submissions S."/>
        </authorList>
    </citation>
    <scope>NUCLEOTIDE SEQUENCE [LARGE SCALE GENOMIC DNA]</scope>
    <source>
        <strain evidence="2">DSM 1565</strain>
    </source>
</reference>
<evidence type="ECO:0000313" key="1">
    <source>
        <dbReference type="EMBL" id="SFV25871.1"/>
    </source>
</evidence>
<evidence type="ECO:0000313" key="2">
    <source>
        <dbReference type="Proteomes" id="UP000199423"/>
    </source>
</evidence>
<dbReference type="PANTHER" id="PTHR14136:SF17">
    <property type="entry name" value="BTB_POZ DOMAIN-CONTAINING PROTEIN KCTD9"/>
    <property type="match status" value="1"/>
</dbReference>
<dbReference type="Gene3D" id="2.160.20.80">
    <property type="entry name" value="E3 ubiquitin-protein ligase SopA"/>
    <property type="match status" value="2"/>
</dbReference>